<dbReference type="Proteomes" id="UP000297273">
    <property type="component" value="Unassembled WGS sequence"/>
</dbReference>
<accession>A0A5F1ZSD7</accession>
<evidence type="ECO:0000313" key="2">
    <source>
        <dbReference type="EMBL" id="TGK01811.1"/>
    </source>
</evidence>
<keyword evidence="1" id="KW-1133">Transmembrane helix</keyword>
<sequence>MFEEIKNSVQKVLSERAVSPLAGTFIISWCLWNWEIFILFFFSSDDISVLDKIFYIKYFGSNACNVFVKPIISTIAILLLYPLFSNSTYWLWLRYDVWKKKIKDEIEGSELLTLKESAEIKYEVEQQFRKAADILNDKDTEIKSLNEEIAHLRTFIVREPIEKTLLEEIKRKEDVYMRLKEVFDSYSLGTPIDISKIPSTIKNYFINENIIYRPAGDLSKFELGSMGLNMYKLYIKEAIEEK</sequence>
<gene>
    <name evidence="2" type="ORF">EHO57_08400</name>
    <name evidence="3" type="ORF">EHQ53_15160</name>
</gene>
<keyword evidence="4" id="KW-1185">Reference proteome</keyword>
<dbReference type="EMBL" id="RQGC01000012">
    <property type="protein sequence ID" value="TGL39417.1"/>
    <property type="molecule type" value="Genomic_DNA"/>
</dbReference>
<protein>
    <submittedName>
        <fullName evidence="2">Uncharacterized protein</fullName>
    </submittedName>
</protein>
<evidence type="ECO:0000256" key="1">
    <source>
        <dbReference type="SAM" id="Phobius"/>
    </source>
</evidence>
<comment type="caution">
    <text evidence="2">The sequence shown here is derived from an EMBL/GenBank/DDBJ whole genome shotgun (WGS) entry which is preliminary data.</text>
</comment>
<reference evidence="2 5" key="2">
    <citation type="journal article" date="2019" name="PLoS Negl. Trop. Dis.">
        <title>Revisiting the worldwide diversity of Leptospira species in the environment.</title>
        <authorList>
            <person name="Vincent A.T."/>
            <person name="Schiettekatte O."/>
            <person name="Bourhy P."/>
            <person name="Veyrier F.J."/>
            <person name="Picardeau M."/>
        </authorList>
    </citation>
    <scope>NUCLEOTIDE SEQUENCE [LARGE SCALE GENOMIC DNA]</scope>
    <source>
        <strain evidence="3">201702690</strain>
        <strain evidence="2 5">SSW18</strain>
    </source>
</reference>
<dbReference type="AlphaFoldDB" id="A0A5F1ZSD7"/>
<dbReference type="Proteomes" id="UP000297946">
    <property type="component" value="Unassembled WGS sequence"/>
</dbReference>
<dbReference type="EMBL" id="RQER01000005">
    <property type="protein sequence ID" value="TGK01811.1"/>
    <property type="molecule type" value="Genomic_DNA"/>
</dbReference>
<dbReference type="RefSeq" id="WP_135646608.1">
    <property type="nucleotide sequence ID" value="NZ_RQER01000005.1"/>
</dbReference>
<reference evidence="3" key="1">
    <citation type="submission" date="2018-10" db="EMBL/GenBank/DDBJ databases">
        <authorList>
            <person name="Vincent A.T."/>
            <person name="Schiettekatte O."/>
            <person name="Bourhy P."/>
            <person name="Veyrier F.J."/>
            <person name="Picardeau M."/>
        </authorList>
    </citation>
    <scope>NUCLEOTIDE SEQUENCE</scope>
    <source>
        <strain evidence="3">201702690</strain>
    </source>
</reference>
<evidence type="ECO:0000313" key="5">
    <source>
        <dbReference type="Proteomes" id="UP000297946"/>
    </source>
</evidence>
<keyword evidence="1" id="KW-0472">Membrane</keyword>
<organism evidence="2 5">
    <name type="scientific">Leptospira langatensis</name>
    <dbReference type="NCBI Taxonomy" id="2484983"/>
    <lineage>
        <taxon>Bacteria</taxon>
        <taxon>Pseudomonadati</taxon>
        <taxon>Spirochaetota</taxon>
        <taxon>Spirochaetia</taxon>
        <taxon>Leptospirales</taxon>
        <taxon>Leptospiraceae</taxon>
        <taxon>Leptospira</taxon>
    </lineage>
</organism>
<evidence type="ECO:0000313" key="4">
    <source>
        <dbReference type="Proteomes" id="UP000297273"/>
    </source>
</evidence>
<proteinExistence type="predicted"/>
<feature type="transmembrane region" description="Helical" evidence="1">
    <location>
        <begin position="71"/>
        <end position="93"/>
    </location>
</feature>
<name>A0A5F1ZSD7_9LEPT</name>
<keyword evidence="1" id="KW-0812">Transmembrane</keyword>
<feature type="transmembrane region" description="Helical" evidence="1">
    <location>
        <begin position="21"/>
        <end position="42"/>
    </location>
</feature>
<dbReference type="OrthoDB" id="1443905at2"/>
<evidence type="ECO:0000313" key="3">
    <source>
        <dbReference type="EMBL" id="TGL39417.1"/>
    </source>
</evidence>